<dbReference type="OrthoDB" id="185373at2759"/>
<dbReference type="FunFam" id="1.25.40.10:FF:000196">
    <property type="entry name" value="Pentatricopeptide repeat-containing protein At4g14850"/>
    <property type="match status" value="1"/>
</dbReference>
<comment type="caution">
    <text evidence="4">The sequence shown here is derived from an EMBL/GenBank/DDBJ whole genome shotgun (WGS) entry which is preliminary data.</text>
</comment>
<dbReference type="PANTHER" id="PTHR47926">
    <property type="entry name" value="PENTATRICOPEPTIDE REPEAT-CONTAINING PROTEIN"/>
    <property type="match status" value="1"/>
</dbReference>
<dbReference type="Pfam" id="PF20431">
    <property type="entry name" value="E_motif"/>
    <property type="match status" value="1"/>
</dbReference>
<dbReference type="FunFam" id="1.25.40.10:FF:001180">
    <property type="entry name" value="Pentatricopeptide repeat-containing protein At2g03380, mitochondrial"/>
    <property type="match status" value="1"/>
</dbReference>
<gene>
    <name evidence="4" type="ORF">CMV_017750</name>
</gene>
<dbReference type="FunFam" id="1.25.40.10:FF:000212">
    <property type="entry name" value="Pentatricopeptide repeat-containing protein At2g03380, mitochondrial"/>
    <property type="match status" value="1"/>
</dbReference>
<dbReference type="GO" id="GO:0003723">
    <property type="term" value="F:RNA binding"/>
    <property type="evidence" value="ECO:0007669"/>
    <property type="project" value="InterPro"/>
</dbReference>
<feature type="repeat" description="PPR" evidence="3">
    <location>
        <begin position="585"/>
        <end position="619"/>
    </location>
</feature>
<dbReference type="AlphaFoldDB" id="A0A8J4QQH6"/>
<feature type="repeat" description="PPR" evidence="3">
    <location>
        <begin position="483"/>
        <end position="517"/>
    </location>
</feature>
<sequence length="780" mass="86528">MCRGFPMTLWARPMGQVKGATGPAHCTPLAKVKLAIFLAEQEINGGECRSFFSPTISDDQNRPMKLISTLRTHISLSLTKYLHIPWRTLTYATTHHYHQQTLSEPPELAHTLASMHSISSYPWFPLLGICRNIDSLKKVHGLLIVHGLTGELPCDTKLVSMYGSFGYVGNARLVFDKIENPDFYSWKVMIRWYFLNDLYEDIIGFFTCLRKCLRECDNVVFSIVLKACCELRNINEGRKVHCQIVKVGSPDSFVLTALVDMYAKCGEVGSSREVFDEILDRNVVSWTSMIVGYVQNDCPEEGLVLFNRMREGLVEGNEFTVGSLVTACTKLRALHQGKWVHGYVIKKGIEFNSFLATALLDMYVKCGDVRDARSVFDELSVIDLVSWTAMIVGYAQCGHPSEALKLFMDEEWVEILPNSVTAASVLSACGQLGNLDLGRSVHGLGIKLGLGDSTVRNTLIDMYAKCHAVRDARYIFEAVMVKDVITWNSMISGYSQVGSAYEALELFHQMISDSISPDAVTLVSVLSACASLSALGVGSSLHAFSIKEGLQSSSVYVGTALLNFYAKCGDVKSARTVFDGMAEKNSITWSAMIGGYGMQGDGSGSLALFSDMLQGNLELNEVIFTTILSACSHTGMIGEGWRCFNLMCQDYNFVPSMKHYACMVDLLARSGRLEEALDFIENMPIQPEVSVFGSFLHGCGLHGRFDLGEVAIRKMLELHPNEACYYVLMCNLYASDGRWSQVNQVRELMKQRGLRKSPGCSQVEMDISDDISLPQFASLR</sequence>
<reference evidence="4" key="1">
    <citation type="submission" date="2020-03" db="EMBL/GenBank/DDBJ databases">
        <title>Castanea mollissima Vanexum genome sequencing.</title>
        <authorList>
            <person name="Staton M."/>
        </authorList>
    </citation>
    <scope>NUCLEOTIDE SEQUENCE</scope>
    <source>
        <tissue evidence="4">Leaf</tissue>
    </source>
</reference>
<evidence type="ECO:0000256" key="3">
    <source>
        <dbReference type="PROSITE-ProRule" id="PRU00708"/>
    </source>
</evidence>
<dbReference type="NCBIfam" id="TIGR00756">
    <property type="entry name" value="PPR"/>
    <property type="match status" value="4"/>
</dbReference>
<dbReference type="FunFam" id="1.25.40.10:FF:000555">
    <property type="entry name" value="Pentatricopeptide repeat-containing protein"/>
    <property type="match status" value="1"/>
</dbReference>
<dbReference type="EMBL" id="JRKL02002884">
    <property type="protein sequence ID" value="KAF3957216.1"/>
    <property type="molecule type" value="Genomic_DNA"/>
</dbReference>
<dbReference type="GO" id="GO:0009451">
    <property type="term" value="P:RNA modification"/>
    <property type="evidence" value="ECO:0007669"/>
    <property type="project" value="InterPro"/>
</dbReference>
<dbReference type="PROSITE" id="PS51375">
    <property type="entry name" value="PPR"/>
    <property type="match status" value="4"/>
</dbReference>
<evidence type="ECO:0008006" key="6">
    <source>
        <dbReference type="Google" id="ProtNLM"/>
    </source>
</evidence>
<dbReference type="InterPro" id="IPR046960">
    <property type="entry name" value="PPR_At4g14850-like_plant"/>
</dbReference>
<evidence type="ECO:0000256" key="1">
    <source>
        <dbReference type="ARBA" id="ARBA00022737"/>
    </source>
</evidence>
<protein>
    <recommendedName>
        <fullName evidence="6">Pentatricopeptide repeat-containing protein</fullName>
    </recommendedName>
</protein>
<name>A0A8J4QQH6_9ROSI</name>
<dbReference type="Pfam" id="PF13041">
    <property type="entry name" value="PPR_2"/>
    <property type="match status" value="2"/>
</dbReference>
<evidence type="ECO:0000313" key="5">
    <source>
        <dbReference type="Proteomes" id="UP000737018"/>
    </source>
</evidence>
<feature type="repeat" description="PPR" evidence="3">
    <location>
        <begin position="383"/>
        <end position="417"/>
    </location>
</feature>
<organism evidence="4 5">
    <name type="scientific">Castanea mollissima</name>
    <name type="common">Chinese chestnut</name>
    <dbReference type="NCBI Taxonomy" id="60419"/>
    <lineage>
        <taxon>Eukaryota</taxon>
        <taxon>Viridiplantae</taxon>
        <taxon>Streptophyta</taxon>
        <taxon>Embryophyta</taxon>
        <taxon>Tracheophyta</taxon>
        <taxon>Spermatophyta</taxon>
        <taxon>Magnoliopsida</taxon>
        <taxon>eudicotyledons</taxon>
        <taxon>Gunneridae</taxon>
        <taxon>Pentapetalae</taxon>
        <taxon>rosids</taxon>
        <taxon>fabids</taxon>
        <taxon>Fagales</taxon>
        <taxon>Fagaceae</taxon>
        <taxon>Castanea</taxon>
    </lineage>
</organism>
<feature type="repeat" description="PPR" evidence="3">
    <location>
        <begin position="251"/>
        <end position="285"/>
    </location>
</feature>
<dbReference type="PANTHER" id="PTHR47926:SF363">
    <property type="entry name" value="PENTATRICOPEPTIDE REPEAT-CONTAINING PROTEIN"/>
    <property type="match status" value="1"/>
</dbReference>
<dbReference type="InterPro" id="IPR002885">
    <property type="entry name" value="PPR_rpt"/>
</dbReference>
<evidence type="ECO:0000256" key="2">
    <source>
        <dbReference type="ARBA" id="ARBA00061659"/>
    </source>
</evidence>
<dbReference type="Gene3D" id="1.25.40.10">
    <property type="entry name" value="Tetratricopeptide repeat domain"/>
    <property type="match status" value="6"/>
</dbReference>
<accession>A0A8J4QQH6</accession>
<dbReference type="FunFam" id="1.25.40.10:FF:000309">
    <property type="entry name" value="Pentatricopeptide repeat-containing protein, chloroplastic"/>
    <property type="match status" value="1"/>
</dbReference>
<evidence type="ECO:0000313" key="4">
    <source>
        <dbReference type="EMBL" id="KAF3957216.1"/>
    </source>
</evidence>
<comment type="similarity">
    <text evidence="2">Belongs to the PPR family. PCMP-E subfamily.</text>
</comment>
<dbReference type="InterPro" id="IPR046848">
    <property type="entry name" value="E_motif"/>
</dbReference>
<dbReference type="Pfam" id="PF01535">
    <property type="entry name" value="PPR"/>
    <property type="match status" value="6"/>
</dbReference>
<dbReference type="Proteomes" id="UP000737018">
    <property type="component" value="Unassembled WGS sequence"/>
</dbReference>
<proteinExistence type="inferred from homology"/>
<keyword evidence="5" id="KW-1185">Reference proteome</keyword>
<keyword evidence="1" id="KW-0677">Repeat</keyword>
<dbReference type="InterPro" id="IPR011990">
    <property type="entry name" value="TPR-like_helical_dom_sf"/>
</dbReference>